<evidence type="ECO:0000256" key="8">
    <source>
        <dbReference type="SAM" id="MobiDB-lite"/>
    </source>
</evidence>
<evidence type="ECO:0000256" key="1">
    <source>
        <dbReference type="ARBA" id="ARBA00004123"/>
    </source>
</evidence>
<evidence type="ECO:0000256" key="5">
    <source>
        <dbReference type="ARBA" id="ARBA00022833"/>
    </source>
</evidence>
<organism evidence="10 11">
    <name type="scientific">Drosophila busckii</name>
    <name type="common">Fruit fly</name>
    <dbReference type="NCBI Taxonomy" id="30019"/>
    <lineage>
        <taxon>Eukaryota</taxon>
        <taxon>Metazoa</taxon>
        <taxon>Ecdysozoa</taxon>
        <taxon>Arthropoda</taxon>
        <taxon>Hexapoda</taxon>
        <taxon>Insecta</taxon>
        <taxon>Pterygota</taxon>
        <taxon>Neoptera</taxon>
        <taxon>Endopterygota</taxon>
        <taxon>Diptera</taxon>
        <taxon>Brachycera</taxon>
        <taxon>Muscomorpha</taxon>
        <taxon>Ephydroidea</taxon>
        <taxon>Drosophilidae</taxon>
        <taxon>Drosophila</taxon>
    </lineage>
</organism>
<dbReference type="Gene3D" id="3.30.160.60">
    <property type="entry name" value="Classic Zinc Finger"/>
    <property type="match status" value="5"/>
</dbReference>
<keyword evidence="3" id="KW-0677">Repeat</keyword>
<dbReference type="SUPFAM" id="SSF57667">
    <property type="entry name" value="beta-beta-alpha zinc fingers"/>
    <property type="match status" value="3"/>
</dbReference>
<evidence type="ECO:0000313" key="11">
    <source>
        <dbReference type="Proteomes" id="UP000494163"/>
    </source>
</evidence>
<feature type="domain" description="C2H2-type" evidence="9">
    <location>
        <begin position="314"/>
        <end position="343"/>
    </location>
</feature>
<keyword evidence="11" id="KW-1185">Reference proteome</keyword>
<evidence type="ECO:0000256" key="7">
    <source>
        <dbReference type="PROSITE-ProRule" id="PRU00042"/>
    </source>
</evidence>
<evidence type="ECO:0000256" key="3">
    <source>
        <dbReference type="ARBA" id="ARBA00022737"/>
    </source>
</evidence>
<dbReference type="FunFam" id="3.30.160.60:FF:002343">
    <property type="entry name" value="Zinc finger protein 33A"/>
    <property type="match status" value="1"/>
</dbReference>
<feature type="domain" description="C2H2-type" evidence="9">
    <location>
        <begin position="286"/>
        <end position="313"/>
    </location>
</feature>
<keyword evidence="2" id="KW-0479">Metal-binding</keyword>
<dbReference type="GO" id="GO:0005634">
    <property type="term" value="C:nucleus"/>
    <property type="evidence" value="ECO:0007669"/>
    <property type="project" value="UniProtKB-SubCell"/>
</dbReference>
<dbReference type="InterPro" id="IPR036236">
    <property type="entry name" value="Znf_C2H2_sf"/>
</dbReference>
<feature type="domain" description="C2H2-type" evidence="9">
    <location>
        <begin position="258"/>
        <end position="285"/>
    </location>
</feature>
<dbReference type="SMR" id="A0A0M4EDA1"/>
<dbReference type="PANTHER" id="PTHR24394:SF29">
    <property type="entry name" value="MYONEURIN"/>
    <property type="match status" value="1"/>
</dbReference>
<dbReference type="InterPro" id="IPR013087">
    <property type="entry name" value="Znf_C2H2_type"/>
</dbReference>
<accession>A0A0M4EDA1</accession>
<feature type="domain" description="C2H2-type" evidence="9">
    <location>
        <begin position="202"/>
        <end position="229"/>
    </location>
</feature>
<feature type="compositionally biased region" description="Basic residues" evidence="8">
    <location>
        <begin position="180"/>
        <end position="192"/>
    </location>
</feature>
<gene>
    <name evidence="10" type="ORF">Dbus_chr3Rg491</name>
</gene>
<dbReference type="EMBL" id="CP012526">
    <property type="protein sequence ID" value="ALC45741.1"/>
    <property type="molecule type" value="Genomic_DNA"/>
</dbReference>
<dbReference type="SMART" id="SM00355">
    <property type="entry name" value="ZnF_C2H2"/>
    <property type="match status" value="5"/>
</dbReference>
<dbReference type="PROSITE" id="PS50157">
    <property type="entry name" value="ZINC_FINGER_C2H2_2"/>
    <property type="match status" value="5"/>
</dbReference>
<dbReference type="Pfam" id="PF00096">
    <property type="entry name" value="zf-C2H2"/>
    <property type="match status" value="4"/>
</dbReference>
<evidence type="ECO:0000256" key="2">
    <source>
        <dbReference type="ARBA" id="ARBA00022723"/>
    </source>
</evidence>
<dbReference type="PANTHER" id="PTHR24394">
    <property type="entry name" value="ZINC FINGER PROTEIN"/>
    <property type="match status" value="1"/>
</dbReference>
<keyword evidence="6" id="KW-0539">Nucleus</keyword>
<dbReference type="GO" id="GO:0008270">
    <property type="term" value="F:zinc ion binding"/>
    <property type="evidence" value="ECO:0007669"/>
    <property type="project" value="UniProtKB-KW"/>
</dbReference>
<dbReference type="PROSITE" id="PS00028">
    <property type="entry name" value="ZINC_FINGER_C2H2_1"/>
    <property type="match status" value="5"/>
</dbReference>
<dbReference type="FunFam" id="3.30.160.60:FF:000446">
    <property type="entry name" value="Zinc finger protein"/>
    <property type="match status" value="1"/>
</dbReference>
<dbReference type="AlphaFoldDB" id="A0A0M4EDA1"/>
<dbReference type="OMA" id="YCDRHFY"/>
<evidence type="ECO:0000313" key="10">
    <source>
        <dbReference type="EMBL" id="ALC45741.1"/>
    </source>
</evidence>
<feature type="non-terminal residue" evidence="10">
    <location>
        <position position="346"/>
    </location>
</feature>
<sequence length="346" mass="40898">MQIRQSSCLPSTVCERCHEFVNMWCSFRKMCLNSQVYLECTYGQEERPKELVNASETEYMEYLYDWLQVERNSDAENQYETTEEYVQFDSYDQEQECPTKAEYDYSVEEELAIEDDERSIDVIEMYELDEEEKEDTNSNQTTDHTLENVIHSEEDYVDNEVYFSSTLSPEAAPSTAVKRGPGRPRKPGRKIRSKNDLLPKKFVCNLCGNVYPKKAAYTTHMMSHTDYKPHQCELCSKSFRQMGELRAHMRRHTGVRPYKCVYCERHFYDRSEKARHERVHTNTRPYECDECGKSFTHTATLKNHRLVHTGQKNFNCEICSKSFTLLHQLKAHQQTLTHKNKEEQIL</sequence>
<proteinExistence type="predicted"/>
<dbReference type="GO" id="GO:0000981">
    <property type="term" value="F:DNA-binding transcription factor activity, RNA polymerase II-specific"/>
    <property type="evidence" value="ECO:0007669"/>
    <property type="project" value="TreeGrafter"/>
</dbReference>
<dbReference type="OrthoDB" id="8117402at2759"/>
<dbReference type="FunFam" id="3.30.160.60:FF:002534">
    <property type="entry name" value="Uncharacterized protein, isoform B"/>
    <property type="match status" value="1"/>
</dbReference>
<protein>
    <submittedName>
        <fullName evidence="10">CG14710</fullName>
    </submittedName>
</protein>
<feature type="region of interest" description="Disordered" evidence="8">
    <location>
        <begin position="168"/>
        <end position="192"/>
    </location>
</feature>
<keyword evidence="5" id="KW-0862">Zinc</keyword>
<reference evidence="10 11" key="1">
    <citation type="submission" date="2015-08" db="EMBL/GenBank/DDBJ databases">
        <title>Ancestral chromatin configuration constrains chromatin evolution on differentiating sex chromosomes in Drosophila.</title>
        <authorList>
            <person name="Zhou Q."/>
            <person name="Bachtrog D."/>
        </authorList>
    </citation>
    <scope>NUCLEOTIDE SEQUENCE [LARGE SCALE GENOMIC DNA]</scope>
    <source>
        <tissue evidence="10">Whole larvae</tissue>
    </source>
</reference>
<name>A0A0M4EDA1_DROBS</name>
<feature type="domain" description="C2H2-type" evidence="9">
    <location>
        <begin position="230"/>
        <end position="257"/>
    </location>
</feature>
<dbReference type="Proteomes" id="UP000494163">
    <property type="component" value="Chromosome 3R"/>
</dbReference>
<keyword evidence="4 7" id="KW-0863">Zinc-finger</keyword>
<comment type="subcellular location">
    <subcellularLocation>
        <location evidence="1">Nucleus</location>
    </subcellularLocation>
</comment>
<evidence type="ECO:0000256" key="4">
    <source>
        <dbReference type="ARBA" id="ARBA00022771"/>
    </source>
</evidence>
<dbReference type="STRING" id="30019.A0A0M4EDA1"/>
<evidence type="ECO:0000259" key="9">
    <source>
        <dbReference type="PROSITE" id="PS50157"/>
    </source>
</evidence>
<evidence type="ECO:0000256" key="6">
    <source>
        <dbReference type="ARBA" id="ARBA00023242"/>
    </source>
</evidence>